<comment type="caution">
    <text evidence="2">The sequence shown here is derived from an EMBL/GenBank/DDBJ whole genome shotgun (WGS) entry which is preliminary data.</text>
</comment>
<feature type="region of interest" description="Disordered" evidence="1">
    <location>
        <begin position="1"/>
        <end position="23"/>
    </location>
</feature>
<dbReference type="RefSeq" id="WP_343985754.1">
    <property type="nucleotide sequence ID" value="NZ_BAAAJG010000026.1"/>
</dbReference>
<proteinExistence type="predicted"/>
<sequence length="47" mass="5354">MTSPVGGADARRLPHQAARRDTHRWTLTARREDLARCRRLASAAIRE</sequence>
<evidence type="ECO:0000313" key="2">
    <source>
        <dbReference type="EMBL" id="MFD1533634.1"/>
    </source>
</evidence>
<gene>
    <name evidence="2" type="ORF">ACFSCY_29845</name>
</gene>
<dbReference type="EMBL" id="JBHUCP010000025">
    <property type="protein sequence ID" value="MFD1533634.1"/>
    <property type="molecule type" value="Genomic_DNA"/>
</dbReference>
<reference evidence="3" key="1">
    <citation type="journal article" date="2019" name="Int. J. Syst. Evol. Microbiol.">
        <title>The Global Catalogue of Microorganisms (GCM) 10K type strain sequencing project: providing services to taxonomists for standard genome sequencing and annotation.</title>
        <authorList>
            <consortium name="The Broad Institute Genomics Platform"/>
            <consortium name="The Broad Institute Genome Sequencing Center for Infectious Disease"/>
            <person name="Wu L."/>
            <person name="Ma J."/>
        </authorList>
    </citation>
    <scope>NUCLEOTIDE SEQUENCE [LARGE SCALE GENOMIC DNA]</scope>
    <source>
        <strain evidence="3">JCM 12165</strain>
    </source>
</reference>
<protein>
    <submittedName>
        <fullName evidence="2">Uncharacterized protein</fullName>
    </submittedName>
</protein>
<name>A0ABW4FSX8_9PSEU</name>
<keyword evidence="3" id="KW-1185">Reference proteome</keyword>
<evidence type="ECO:0000313" key="3">
    <source>
        <dbReference type="Proteomes" id="UP001597145"/>
    </source>
</evidence>
<organism evidence="2 3">
    <name type="scientific">Pseudonocardia aurantiaca</name>
    <dbReference type="NCBI Taxonomy" id="75290"/>
    <lineage>
        <taxon>Bacteria</taxon>
        <taxon>Bacillati</taxon>
        <taxon>Actinomycetota</taxon>
        <taxon>Actinomycetes</taxon>
        <taxon>Pseudonocardiales</taxon>
        <taxon>Pseudonocardiaceae</taxon>
        <taxon>Pseudonocardia</taxon>
    </lineage>
</organism>
<evidence type="ECO:0000256" key="1">
    <source>
        <dbReference type="SAM" id="MobiDB-lite"/>
    </source>
</evidence>
<dbReference type="Proteomes" id="UP001597145">
    <property type="component" value="Unassembled WGS sequence"/>
</dbReference>
<accession>A0ABW4FSX8</accession>